<dbReference type="Pfam" id="PF13290">
    <property type="entry name" value="CHB_HEX_C_1"/>
    <property type="match status" value="1"/>
</dbReference>
<sequence>MEHVAIVNIYNFIRKTVYPSGQFVKEELETVLYEIEETKRYGFSATYALKYDALMDENYVALLKDNLDEFDEIACWWEIDESLASKASVKWKGETPVDDHVNKGYSLAYTKEERIKMVDVYMEDFKSIFGYYPKTVGSWVIDIVTLKHFKDKYQIEGAAICRDQIGTDGFTLSGGYYNQAYYPSLFNEFMPAQTKEHQLDLPIFRLLGADPIYAFEDGIRKSVCGVYTLEPAATIAQNRDWVEWFFQRQVMESTIGFSYVQTGQENTFLWDTMSKGYELQMKHLAEIEEPYQLRIQTLAESAAWYKRKYQLTPVTTYAATKDWNTEENLKTLWYNSRFYRLSFLFENGSLIIRDLHLFNENYRSRYYEDVLTEEESIFDTLPVVDGHQFSTDDVRAKIQFFELKSQGLLTELEGNPIRFEKLNDCDYRITWLLNNGISVLITCEENKLQIKTNQAFEHSRILLAMKYCPVLKGIKNNVFNFTHEQFDYSLFVDQGEILNLADFDLAIASENEGLEMRFSEQQSLVSQAFLNSNMIEDYTPRNKQNHFMKRAFKPVIDPKVSLTGIYESEVFRIKNPNNEGQIYYTLDGTPPTKQSLLYQKPIVLTQEGQIRAKIFVDGMKESVEEDAGYFQSQPIKKIKGQTLPVEIKKYNPNGVETLIDGKKGTKDYRDGAWLGYHDDLDVVVDLEKATQFNQITVGFLQDTRAWIYYPKDVLVEGSLDGINFEIIEMINCDESIERKEIAVTNIQVQKAMNYRYIRVFAKNQRVCPPWSILPGEGPTFLFVDQISIL</sequence>
<dbReference type="OrthoDB" id="9802197at2"/>
<dbReference type="Proteomes" id="UP000487649">
    <property type="component" value="Unassembled WGS sequence"/>
</dbReference>
<dbReference type="EMBL" id="WMQE01000030">
    <property type="protein sequence ID" value="MTK22131.1"/>
    <property type="molecule type" value="Genomic_DNA"/>
</dbReference>
<evidence type="ECO:0000259" key="2">
    <source>
        <dbReference type="Pfam" id="PF13290"/>
    </source>
</evidence>
<evidence type="ECO:0000313" key="3">
    <source>
        <dbReference type="EMBL" id="MTK22131.1"/>
    </source>
</evidence>
<proteinExistence type="predicted"/>
<gene>
    <name evidence="3" type="ORF">GMA92_11995</name>
</gene>
<dbReference type="InterPro" id="IPR000421">
    <property type="entry name" value="FA58C"/>
</dbReference>
<dbReference type="RefSeq" id="WP_006783985.1">
    <property type="nucleotide sequence ID" value="NZ_CAUWFM010000009.1"/>
</dbReference>
<dbReference type="Pfam" id="PF00754">
    <property type="entry name" value="F5_F8_type_C"/>
    <property type="match status" value="1"/>
</dbReference>
<dbReference type="AlphaFoldDB" id="A0A9X4XEZ9"/>
<dbReference type="GeneID" id="60057752"/>
<dbReference type="Gene3D" id="3.20.20.510">
    <property type="entry name" value="Uncharacterised protein PF12979, DUF3863"/>
    <property type="match status" value="1"/>
</dbReference>
<reference evidence="3 4" key="1">
    <citation type="journal article" date="2019" name="Nat. Med.">
        <title>A library of human gut bacterial isolates paired with longitudinal multiomics data enables mechanistic microbiome research.</title>
        <authorList>
            <person name="Poyet M."/>
            <person name="Groussin M."/>
            <person name="Gibbons S.M."/>
            <person name="Avila-Pacheco J."/>
            <person name="Jiang X."/>
            <person name="Kearney S.M."/>
            <person name="Perrotta A.R."/>
            <person name="Berdy B."/>
            <person name="Zhao S."/>
            <person name="Lieberman T.D."/>
            <person name="Swanson P.K."/>
            <person name="Smith M."/>
            <person name="Roesemann S."/>
            <person name="Alexander J.E."/>
            <person name="Rich S.A."/>
            <person name="Livny J."/>
            <person name="Vlamakis H."/>
            <person name="Clish C."/>
            <person name="Bullock K."/>
            <person name="Deik A."/>
            <person name="Scott J."/>
            <person name="Pierce K.A."/>
            <person name="Xavier R.J."/>
            <person name="Alm E.J."/>
        </authorList>
    </citation>
    <scope>NUCLEOTIDE SEQUENCE [LARGE SCALE GENOMIC DNA]</scope>
    <source>
        <strain evidence="3 4">BIOML-A198</strain>
    </source>
</reference>
<dbReference type="Gene3D" id="2.60.120.260">
    <property type="entry name" value="Galactose-binding domain-like"/>
    <property type="match status" value="1"/>
</dbReference>
<accession>A0A9X4XEZ9</accession>
<evidence type="ECO:0000313" key="4">
    <source>
        <dbReference type="Proteomes" id="UP000487649"/>
    </source>
</evidence>
<name>A0A9X4XEZ9_9FIRM</name>
<evidence type="ECO:0000259" key="1">
    <source>
        <dbReference type="Pfam" id="PF00754"/>
    </source>
</evidence>
<feature type="domain" description="F5/8 type C" evidence="1">
    <location>
        <begin position="654"/>
        <end position="763"/>
    </location>
</feature>
<organism evidence="3 4">
    <name type="scientific">Turicibacter sanguinis</name>
    <dbReference type="NCBI Taxonomy" id="154288"/>
    <lineage>
        <taxon>Bacteria</taxon>
        <taxon>Bacillati</taxon>
        <taxon>Bacillota</taxon>
        <taxon>Erysipelotrichia</taxon>
        <taxon>Erysipelotrichales</taxon>
        <taxon>Turicibacteraceae</taxon>
        <taxon>Turicibacter</taxon>
    </lineage>
</organism>
<comment type="caution">
    <text evidence="3">The sequence shown here is derived from an EMBL/GenBank/DDBJ whole genome shotgun (WGS) entry which is preliminary data.</text>
</comment>
<protein>
    <recommendedName>
        <fullName evidence="5">F5/8 type C domain</fullName>
    </recommendedName>
</protein>
<feature type="domain" description="GH29D-like beta-sandwich" evidence="2">
    <location>
        <begin position="565"/>
        <end position="622"/>
    </location>
</feature>
<dbReference type="SUPFAM" id="SSF49785">
    <property type="entry name" value="Galactose-binding domain-like"/>
    <property type="match status" value="1"/>
</dbReference>
<dbReference type="InterPro" id="IPR008979">
    <property type="entry name" value="Galactose-bd-like_sf"/>
</dbReference>
<evidence type="ECO:0008006" key="5">
    <source>
        <dbReference type="Google" id="ProtNLM"/>
    </source>
</evidence>
<dbReference type="InterPro" id="IPR059177">
    <property type="entry name" value="GH29D-like_dom"/>
</dbReference>